<evidence type="ECO:0000256" key="5">
    <source>
        <dbReference type="ARBA" id="ARBA00022989"/>
    </source>
</evidence>
<keyword evidence="3 7" id="KW-0812">Transmembrane</keyword>
<feature type="transmembrane region" description="Helical" evidence="7">
    <location>
        <begin position="59"/>
        <end position="88"/>
    </location>
</feature>
<evidence type="ECO:0000256" key="1">
    <source>
        <dbReference type="ARBA" id="ARBA00004606"/>
    </source>
</evidence>
<keyword evidence="5 7" id="KW-1133">Transmembrane helix</keyword>
<name>A0AAE0XEK2_9GAST</name>
<dbReference type="GO" id="GO:0005890">
    <property type="term" value="C:sodium:potassium-exchanging ATPase complex"/>
    <property type="evidence" value="ECO:0007669"/>
    <property type="project" value="InterPro"/>
</dbReference>
<dbReference type="GO" id="GO:0006883">
    <property type="term" value="P:intracellular sodium ion homeostasis"/>
    <property type="evidence" value="ECO:0007669"/>
    <property type="project" value="TreeGrafter"/>
</dbReference>
<evidence type="ECO:0000256" key="2">
    <source>
        <dbReference type="ARBA" id="ARBA00005876"/>
    </source>
</evidence>
<sequence>MASHVSASAYSATSSALYQSTIASTGIQRETFADRLSQTKNWLYNAEENLLMGRSPIDWLLYIGSLFLFICALIGMSAAFFAIFYWIIDWNDPTLRGPSSILQVPGMGFRPQPDASTTLIRFIKGDSTTYFHYLDHLEAFIQYYEYELQQGDNFKDCQEINTRRAEELHKVCVFEVEQLGGDCVKQQNYGFDDGQPCILLKMNKIYDWFPEEYTNETVPGFLRDRWEALGPWWVHIVCSGDDPATVENMGDLIIYPEGGFHFKYFPFRNQQGYRSPIAFLRFDNPTPGILLMMTCKVFARNIIHNRVESMGQVSFELMVD</sequence>
<comment type="subcellular location">
    <subcellularLocation>
        <location evidence="1">Membrane</location>
        <topology evidence="1">Single-pass type II membrane protein</topology>
    </subcellularLocation>
</comment>
<evidence type="ECO:0000256" key="4">
    <source>
        <dbReference type="ARBA" id="ARBA00022968"/>
    </source>
</evidence>
<dbReference type="InterPro" id="IPR000402">
    <property type="entry name" value="Na/K_ATPase_sub_beta"/>
</dbReference>
<gene>
    <name evidence="8" type="ORF">RRG08_044875</name>
</gene>
<dbReference type="EMBL" id="JAWDGP010008080">
    <property type="protein sequence ID" value="KAK3691655.1"/>
    <property type="molecule type" value="Genomic_DNA"/>
</dbReference>
<evidence type="ECO:0000313" key="8">
    <source>
        <dbReference type="EMBL" id="KAK3691655.1"/>
    </source>
</evidence>
<comment type="caution">
    <text evidence="8">The sequence shown here is derived from an EMBL/GenBank/DDBJ whole genome shotgun (WGS) entry which is preliminary data.</text>
</comment>
<dbReference type="PANTHER" id="PTHR11523">
    <property type="entry name" value="SODIUM/POTASSIUM-DEPENDENT ATPASE BETA SUBUNIT"/>
    <property type="match status" value="1"/>
</dbReference>
<keyword evidence="6 7" id="KW-0472">Membrane</keyword>
<evidence type="ECO:0000313" key="9">
    <source>
        <dbReference type="Proteomes" id="UP001283361"/>
    </source>
</evidence>
<accession>A0AAE0XEK2</accession>
<dbReference type="GO" id="GO:0030007">
    <property type="term" value="P:intracellular potassium ion homeostasis"/>
    <property type="evidence" value="ECO:0007669"/>
    <property type="project" value="TreeGrafter"/>
</dbReference>
<dbReference type="InterPro" id="IPR038702">
    <property type="entry name" value="Na/K_ATPase_sub_beta_sf"/>
</dbReference>
<dbReference type="GO" id="GO:1990573">
    <property type="term" value="P:potassium ion import across plasma membrane"/>
    <property type="evidence" value="ECO:0007669"/>
    <property type="project" value="TreeGrafter"/>
</dbReference>
<evidence type="ECO:0000256" key="3">
    <source>
        <dbReference type="ARBA" id="ARBA00022692"/>
    </source>
</evidence>
<evidence type="ECO:0008006" key="10">
    <source>
        <dbReference type="Google" id="ProtNLM"/>
    </source>
</evidence>
<dbReference type="Pfam" id="PF00287">
    <property type="entry name" value="Na_K-ATPase"/>
    <property type="match status" value="1"/>
</dbReference>
<reference evidence="8" key="1">
    <citation type="journal article" date="2023" name="G3 (Bethesda)">
        <title>A reference genome for the long-term kleptoplast-retaining sea slug Elysia crispata morphotype clarki.</title>
        <authorList>
            <person name="Eastman K.E."/>
            <person name="Pendleton A.L."/>
            <person name="Shaikh M.A."/>
            <person name="Suttiyut T."/>
            <person name="Ogas R."/>
            <person name="Tomko P."/>
            <person name="Gavelis G."/>
            <person name="Widhalm J.R."/>
            <person name="Wisecaver J.H."/>
        </authorList>
    </citation>
    <scope>NUCLEOTIDE SEQUENCE</scope>
    <source>
        <strain evidence="8">ECLA1</strain>
    </source>
</reference>
<protein>
    <recommendedName>
        <fullName evidence="10">Sodium/potassium-transporting ATPase subunit beta</fullName>
    </recommendedName>
</protein>
<evidence type="ECO:0000256" key="7">
    <source>
        <dbReference type="SAM" id="Phobius"/>
    </source>
</evidence>
<dbReference type="Proteomes" id="UP001283361">
    <property type="component" value="Unassembled WGS sequence"/>
</dbReference>
<dbReference type="GO" id="GO:0036376">
    <property type="term" value="P:sodium ion export across plasma membrane"/>
    <property type="evidence" value="ECO:0007669"/>
    <property type="project" value="TreeGrafter"/>
</dbReference>
<evidence type="ECO:0000256" key="6">
    <source>
        <dbReference type="ARBA" id="ARBA00023136"/>
    </source>
</evidence>
<dbReference type="PANTHER" id="PTHR11523:SF28">
    <property type="entry name" value="NA_K-ATPASE BETA SUBUNIT ISOFORM 4-RELATED"/>
    <property type="match status" value="1"/>
</dbReference>
<dbReference type="Gene3D" id="2.60.40.1660">
    <property type="entry name" value="Na, k-atpase alpha subunit"/>
    <property type="match status" value="1"/>
</dbReference>
<organism evidence="8 9">
    <name type="scientific">Elysia crispata</name>
    <name type="common">lettuce slug</name>
    <dbReference type="NCBI Taxonomy" id="231223"/>
    <lineage>
        <taxon>Eukaryota</taxon>
        <taxon>Metazoa</taxon>
        <taxon>Spiralia</taxon>
        <taxon>Lophotrochozoa</taxon>
        <taxon>Mollusca</taxon>
        <taxon>Gastropoda</taxon>
        <taxon>Heterobranchia</taxon>
        <taxon>Euthyneura</taxon>
        <taxon>Panpulmonata</taxon>
        <taxon>Sacoglossa</taxon>
        <taxon>Placobranchoidea</taxon>
        <taxon>Plakobranchidae</taxon>
        <taxon>Elysia</taxon>
    </lineage>
</organism>
<dbReference type="GO" id="GO:0001671">
    <property type="term" value="F:ATPase activator activity"/>
    <property type="evidence" value="ECO:0007669"/>
    <property type="project" value="TreeGrafter"/>
</dbReference>
<proteinExistence type="inferred from homology"/>
<dbReference type="AlphaFoldDB" id="A0AAE0XEK2"/>
<keyword evidence="4" id="KW-0735">Signal-anchor</keyword>
<keyword evidence="9" id="KW-1185">Reference proteome</keyword>
<comment type="similarity">
    <text evidence="2">Belongs to the X(+)/potassium ATPases subunit beta family.</text>
</comment>